<keyword evidence="3" id="KW-1185">Reference proteome</keyword>
<organism evidence="2 3">
    <name type="scientific">Microthlaspi erraticum</name>
    <dbReference type="NCBI Taxonomy" id="1685480"/>
    <lineage>
        <taxon>Eukaryota</taxon>
        <taxon>Viridiplantae</taxon>
        <taxon>Streptophyta</taxon>
        <taxon>Embryophyta</taxon>
        <taxon>Tracheophyta</taxon>
        <taxon>Spermatophyta</taxon>
        <taxon>Magnoliopsida</taxon>
        <taxon>eudicotyledons</taxon>
        <taxon>Gunneridae</taxon>
        <taxon>Pentapetalae</taxon>
        <taxon>rosids</taxon>
        <taxon>malvids</taxon>
        <taxon>Brassicales</taxon>
        <taxon>Brassicaceae</taxon>
        <taxon>Coluteocarpeae</taxon>
        <taxon>Microthlaspi</taxon>
    </lineage>
</organism>
<dbReference type="Proteomes" id="UP000467841">
    <property type="component" value="Unassembled WGS sequence"/>
</dbReference>
<reference evidence="2" key="1">
    <citation type="submission" date="2020-01" db="EMBL/GenBank/DDBJ databases">
        <authorList>
            <person name="Mishra B."/>
        </authorList>
    </citation>
    <scope>NUCLEOTIDE SEQUENCE [LARGE SCALE GENOMIC DNA]</scope>
</reference>
<comment type="caution">
    <text evidence="2">The sequence shown here is derived from an EMBL/GenBank/DDBJ whole genome shotgun (WGS) entry which is preliminary data.</text>
</comment>
<sequence length="255" mass="29508">MPSHIKYVPVGSKIYVFGNHHYMTLSALSIDCRSNTVQHLPSMTTNLIVTVGEFIDGKIYIIGYCNNEWKKVKMVVFNTETQIWEPEIIKQDIAIDLTGPIYGVVIADKMYVRGRDNTFVYEPKGGKWKKHEMLSSKRWENACVVDGVLYYYDRVENMLRTYDPKHMCWGVVNGLERFFAETRDSLWLETVGYGGKLVLFFHIYLGKIITNQIWCAEILLERRQGGDNIWGKPKGCNHVTNGRNFHLRQSLAVML</sequence>
<dbReference type="InterPro" id="IPR050354">
    <property type="entry name" value="F-box/kelch-repeat_ARATH"/>
</dbReference>
<name>A0A6D2J8Q6_9BRAS</name>
<dbReference type="PANTHER" id="PTHR24414:SF184">
    <property type="entry name" value="GALACTOSE OXIDASE_KELCH REPEAT SUPERFAMILY PROTEIN"/>
    <property type="match status" value="1"/>
</dbReference>
<evidence type="ECO:0000259" key="1">
    <source>
        <dbReference type="Pfam" id="PF25210"/>
    </source>
</evidence>
<proteinExistence type="predicted"/>
<dbReference type="SUPFAM" id="SSF117281">
    <property type="entry name" value="Kelch motif"/>
    <property type="match status" value="1"/>
</dbReference>
<dbReference type="AlphaFoldDB" id="A0A6D2J8Q6"/>
<dbReference type="Pfam" id="PF25210">
    <property type="entry name" value="Kelch_FKB95"/>
    <property type="match status" value="1"/>
</dbReference>
<feature type="domain" description="FKB95-like N-terminal Kelch" evidence="1">
    <location>
        <begin position="1"/>
        <end position="239"/>
    </location>
</feature>
<protein>
    <recommendedName>
        <fullName evidence="1">FKB95-like N-terminal Kelch domain-containing protein</fullName>
    </recommendedName>
</protein>
<evidence type="ECO:0000313" key="3">
    <source>
        <dbReference type="Proteomes" id="UP000467841"/>
    </source>
</evidence>
<gene>
    <name evidence="2" type="ORF">MERR_LOCUS25174</name>
</gene>
<dbReference type="InterPro" id="IPR057499">
    <property type="entry name" value="Kelch_FKB95"/>
</dbReference>
<dbReference type="Gene3D" id="2.120.10.80">
    <property type="entry name" value="Kelch-type beta propeller"/>
    <property type="match status" value="1"/>
</dbReference>
<dbReference type="EMBL" id="CACVBM020001185">
    <property type="protein sequence ID" value="CAA7037939.1"/>
    <property type="molecule type" value="Genomic_DNA"/>
</dbReference>
<dbReference type="OrthoDB" id="1112451at2759"/>
<evidence type="ECO:0000313" key="2">
    <source>
        <dbReference type="EMBL" id="CAA7037939.1"/>
    </source>
</evidence>
<dbReference type="PANTHER" id="PTHR24414">
    <property type="entry name" value="F-BOX/KELCH-REPEAT PROTEIN SKIP4"/>
    <property type="match status" value="1"/>
</dbReference>
<accession>A0A6D2J8Q6</accession>
<dbReference type="InterPro" id="IPR015915">
    <property type="entry name" value="Kelch-typ_b-propeller"/>
</dbReference>